<name>G8WWN8_STREN</name>
<reference evidence="4" key="1">
    <citation type="submission" date="2011-12" db="EMBL/GenBank/DDBJ databases">
        <title>Complete genome sequence of Streptomyces cattleya strain DSM 46488.</title>
        <authorList>
            <person name="Ou H.-Y."/>
            <person name="Li P."/>
            <person name="Zhao C."/>
            <person name="O'Hagan D."/>
            <person name="Deng Z."/>
        </authorList>
    </citation>
    <scope>NUCLEOTIDE SEQUENCE [LARGE SCALE GENOMIC DNA]</scope>
    <source>
        <strain evidence="4">ATCC 35852 / DSM 46488 / JCM 4925 / NBRC 14057 / NRRL 8057</strain>
    </source>
</reference>
<dbReference type="KEGG" id="scy:SCATT_25540"/>
<dbReference type="Pfam" id="PF21725">
    <property type="entry name" value="T7SS_signal"/>
    <property type="match status" value="1"/>
</dbReference>
<evidence type="ECO:0000313" key="3">
    <source>
        <dbReference type="EMBL" id="AEW94925.1"/>
    </source>
</evidence>
<dbReference type="STRING" id="1003195.SCATT_25540"/>
<feature type="region of interest" description="Disordered" evidence="1">
    <location>
        <begin position="116"/>
        <end position="148"/>
    </location>
</feature>
<evidence type="ECO:0000259" key="2">
    <source>
        <dbReference type="Pfam" id="PF21725"/>
    </source>
</evidence>
<keyword evidence="4" id="KW-1185">Reference proteome</keyword>
<evidence type="ECO:0000313" key="4">
    <source>
        <dbReference type="Proteomes" id="UP000007842"/>
    </source>
</evidence>
<dbReference type="InterPro" id="IPR049082">
    <property type="entry name" value="T7SS_signal"/>
</dbReference>
<dbReference type="PATRIC" id="fig|1003195.29.peg.2560"/>
<sequence length="440" mass="46147">MAGERPNLRALVGHDPTPGNVEETRSLARQLDSLASDLSTAVGELALIDIGQWKGKSALAFRDHVSHDVQPLIVKAQQSFAGASNAMSKWASRLQGFQDEADALDRQVASHQNVLDAANKAARTPSPAPNPSPSGSDHPDKQKEAAVTAAKDALNSLKQRVLDLEHAYRQAAKAIADQLVSAGHISPAKPGLLHSILHGVESAWEATTHWVKEHAELIKMIGDVLGTISAVLGAIAIFTAPFEPIGAVFAGLALGVGLGALGAHALAKAGGADVSWSTLALDTLGVLPGVKGLTMGAKMAKGASAAERVAELGGTGFKAVTKESRIFKLFGKSVESDFIKGEGLGNRARTAVEGQLQFMRENQLVGTKLINPISRKLAGYEFKAMSTASRAVDGGIKIATHAITAPRELIKDWKTVEKSNPIAVQDFKVASKAFAWAASV</sequence>
<protein>
    <submittedName>
        <fullName evidence="3">Integral membrane protein</fullName>
    </submittedName>
</protein>
<dbReference type="HOGENOM" id="CLU_052001_0_0_11"/>
<accession>G8WWN8</accession>
<organism evidence="3 4">
    <name type="scientific">Streptantibioticus cattleyicolor (strain ATCC 35852 / DSM 46488 / JCM 4925 / NBRC 14057 / NRRL 8057)</name>
    <name type="common">Streptomyces cattleya</name>
    <dbReference type="NCBI Taxonomy" id="1003195"/>
    <lineage>
        <taxon>Bacteria</taxon>
        <taxon>Bacillati</taxon>
        <taxon>Actinomycetota</taxon>
        <taxon>Actinomycetes</taxon>
        <taxon>Kitasatosporales</taxon>
        <taxon>Streptomycetaceae</taxon>
        <taxon>Streptantibioticus</taxon>
    </lineage>
</organism>
<evidence type="ECO:0000256" key="1">
    <source>
        <dbReference type="SAM" id="MobiDB-lite"/>
    </source>
</evidence>
<dbReference type="AlphaFoldDB" id="G8WWN8"/>
<dbReference type="Proteomes" id="UP000007842">
    <property type="component" value="Chromosome"/>
</dbReference>
<gene>
    <name evidence="3" type="ordered locus">SCATT_25540</name>
</gene>
<dbReference type="eggNOG" id="COG3209">
    <property type="taxonomic scope" value="Bacteria"/>
</dbReference>
<feature type="domain" description="Putative T7SS secretion signal" evidence="2">
    <location>
        <begin position="19"/>
        <end position="182"/>
    </location>
</feature>
<dbReference type="EMBL" id="CP003219">
    <property type="protein sequence ID" value="AEW94925.1"/>
    <property type="molecule type" value="Genomic_DNA"/>
</dbReference>
<dbReference type="RefSeq" id="WP_014627926.1">
    <property type="nucleotide sequence ID" value="NC_016111.1"/>
</dbReference>
<proteinExistence type="predicted"/>